<protein>
    <recommendedName>
        <fullName evidence="1">DUF2169 domain-containing protein</fullName>
    </recommendedName>
</protein>
<dbReference type="RefSeq" id="WP_110653741.1">
    <property type="nucleotide sequence ID" value="NZ_QJRN01000036.1"/>
</dbReference>
<proteinExistence type="predicted"/>
<feature type="domain" description="DUF2169" evidence="1">
    <location>
        <begin position="26"/>
        <end position="345"/>
    </location>
</feature>
<organism evidence="2 3">
    <name type="scientific">Pseudomonas protegens</name>
    <dbReference type="NCBI Taxonomy" id="380021"/>
    <lineage>
        <taxon>Bacteria</taxon>
        <taxon>Pseudomonadati</taxon>
        <taxon>Pseudomonadota</taxon>
        <taxon>Gammaproteobacteria</taxon>
        <taxon>Pseudomonadales</taxon>
        <taxon>Pseudomonadaceae</taxon>
        <taxon>Pseudomonas</taxon>
    </lineage>
</organism>
<dbReference type="Proteomes" id="UP000248188">
    <property type="component" value="Unassembled WGS sequence"/>
</dbReference>
<dbReference type="EMBL" id="QJRN01000036">
    <property type="protein sequence ID" value="PYC28045.1"/>
    <property type="molecule type" value="Genomic_DNA"/>
</dbReference>
<name>A0A9Q6N5C3_9PSED</name>
<gene>
    <name evidence="2" type="ORF">DMX08_30520</name>
</gene>
<reference evidence="2 3" key="1">
    <citation type="submission" date="2018-06" db="EMBL/GenBank/DDBJ databases">
        <title>Pseudomonas diversity within urban Lake Michigan freshwaters.</title>
        <authorList>
            <person name="Batrich M."/>
            <person name="Hatzopoulos T."/>
            <person name="Putonti C."/>
        </authorList>
    </citation>
    <scope>NUCLEOTIDE SEQUENCE [LARGE SCALE GENOMIC DNA]</scope>
    <source>
        <strain evidence="2 3">MB-090624</strain>
    </source>
</reference>
<dbReference type="InterPro" id="IPR018683">
    <property type="entry name" value="DUF2169"/>
</dbReference>
<evidence type="ECO:0000259" key="1">
    <source>
        <dbReference type="Pfam" id="PF09937"/>
    </source>
</evidence>
<dbReference type="Pfam" id="PF09937">
    <property type="entry name" value="DUF2169"/>
    <property type="match status" value="1"/>
</dbReference>
<comment type="caution">
    <text evidence="2">The sequence shown here is derived from an EMBL/GenBank/DDBJ whole genome shotgun (WGS) entry which is preliminary data.</text>
</comment>
<dbReference type="AlphaFoldDB" id="A0A9Q6N5C3"/>
<accession>A0A9Q6N5C3</accession>
<sequence>MGVIHIENHTGLPHLLYEKTTPAGVPMDILVIRGTFDFAQGLAMPLSADQSAIVLGDRFDGPIATFPLQAVIAEEGDLLLGKPGTDVLLQGSVHSAEGQWRTNWPVEVQVGAVRKNLQVHGPRTMHKGLMGWTLSAPDKVEKVTLDYRLAFGGCFYDPEPSPGQTPIPSVSYPSNTAGCGWLPSAAELNTLEASVRQRIEAQIAQLDSLPAPQIEDPAHPYKAPSQRLQPVGLTALARWWQPRVGLQGTLDAQWFAERYPLLPDDFDPRFYQSAPADQVAVPYLTGDESVRLKGCLSEGDYLMHLPGVAPLVVCESTDAEPFVSVPVLDTLRLDLDQRQAVLLWRLPVTAGISQITMALVGTAALPGKA</sequence>
<evidence type="ECO:0000313" key="2">
    <source>
        <dbReference type="EMBL" id="PYC28045.1"/>
    </source>
</evidence>
<evidence type="ECO:0000313" key="3">
    <source>
        <dbReference type="Proteomes" id="UP000248188"/>
    </source>
</evidence>